<proteinExistence type="inferred from homology"/>
<dbReference type="PANTHER" id="PTHR11003">
    <property type="entry name" value="POTASSIUM CHANNEL, SUBFAMILY K"/>
    <property type="match status" value="1"/>
</dbReference>
<sequence length="619" mass="68064">MAMLVPVAMLLNVQSLAMAMTAEDVLATTLTATPSGMITAIPTVLPAIVFELSPAFIQTTLTQIALFCGFVASVADLLRMIEKKIKWSTRVIIFGAFCQVAVYWTREKVPPFTSDGIFLTFASAVTSLLASYIGYSELERNSRQHQAYVYTMNSLSPDQRQLTILSIFSFTFIVIGGSIYSFLEDWDLNESMYFAVVVSTSIGFGDLSPQTILGKLLLFIFAPIGLGAVGLNIYAVRQTLLEFFTLRLADAFSERFGMHQEHQINSISDSSEADDSNYILPRSTSFDMSTSSSSQMSFQSQHRHSSSSSSNSPPKLLNRSVRGSEAPLLSPALSYSRQTSRPARRMTLARVGSTFPQLTLLGDHQIRRKMVVSATKDVFRLQINQALALDGIYFTFITLTTIGFGDFSPKTPLTRSLFIWFVFVGIASVTYLGSMLSERILNQWTVTVGLIEDRVGRYEVKARIKRDWGSSNASNSSSALLTDTAACATTPNGTSSQADRQQPIAILPRIVRITSPLHEHNSVPTRLNHSRSLGFLADRFVGNYEESDGGSSTEEETDLPLPEENPATPFLKAPESSPARLEERTRSISSSIRVFSVKSGRREGKSGSSETDSLLGSRN</sequence>
<feature type="domain" description="Potassium channel" evidence="12">
    <location>
        <begin position="387"/>
        <end position="439"/>
    </location>
</feature>
<feature type="chain" id="PRO_5042113735" evidence="11">
    <location>
        <begin position="28"/>
        <end position="619"/>
    </location>
</feature>
<keyword evidence="11" id="KW-0732">Signal</keyword>
<feature type="transmembrane region" description="Helical" evidence="10">
    <location>
        <begin position="55"/>
        <end position="75"/>
    </location>
</feature>
<dbReference type="InterPro" id="IPR003280">
    <property type="entry name" value="2pore_dom_K_chnl"/>
</dbReference>
<evidence type="ECO:0000256" key="1">
    <source>
        <dbReference type="ARBA" id="ARBA00004141"/>
    </source>
</evidence>
<evidence type="ECO:0000313" key="13">
    <source>
        <dbReference type="EMBL" id="KAJ3141406.1"/>
    </source>
</evidence>
<dbReference type="GO" id="GO:0005886">
    <property type="term" value="C:plasma membrane"/>
    <property type="evidence" value="ECO:0007669"/>
    <property type="project" value="TreeGrafter"/>
</dbReference>
<dbReference type="SUPFAM" id="SSF81324">
    <property type="entry name" value="Voltage-gated potassium channels"/>
    <property type="match status" value="2"/>
</dbReference>
<feature type="region of interest" description="Disordered" evidence="9">
    <location>
        <begin position="544"/>
        <end position="619"/>
    </location>
</feature>
<dbReference type="PRINTS" id="PR01333">
    <property type="entry name" value="2POREKCHANEL"/>
</dbReference>
<keyword evidence="3 8" id="KW-0812">Transmembrane</keyword>
<protein>
    <submittedName>
        <fullName evidence="13">Potassium channel</fullName>
    </submittedName>
</protein>
<dbReference type="EMBL" id="JADGJH010000034">
    <property type="protein sequence ID" value="KAJ3141406.1"/>
    <property type="molecule type" value="Genomic_DNA"/>
</dbReference>
<feature type="compositionally biased region" description="Acidic residues" evidence="9">
    <location>
        <begin position="545"/>
        <end position="558"/>
    </location>
</feature>
<keyword evidence="4 10" id="KW-1133">Transmembrane helix</keyword>
<reference evidence="13" key="1">
    <citation type="submission" date="2020-05" db="EMBL/GenBank/DDBJ databases">
        <title>Phylogenomic resolution of chytrid fungi.</title>
        <authorList>
            <person name="Stajich J.E."/>
            <person name="Amses K."/>
            <person name="Simmons R."/>
            <person name="Seto K."/>
            <person name="Myers J."/>
            <person name="Bonds A."/>
            <person name="Quandt C.A."/>
            <person name="Barry K."/>
            <person name="Liu P."/>
            <person name="Grigoriev I."/>
            <person name="Longcore J.E."/>
            <person name="James T.Y."/>
        </authorList>
    </citation>
    <scope>NUCLEOTIDE SEQUENCE</scope>
    <source>
        <strain evidence="13">JEL0513</strain>
    </source>
</reference>
<evidence type="ECO:0000256" key="8">
    <source>
        <dbReference type="RuleBase" id="RU003857"/>
    </source>
</evidence>
<dbReference type="PANTHER" id="PTHR11003:SF334">
    <property type="entry name" value="FI03418P"/>
    <property type="match status" value="1"/>
</dbReference>
<dbReference type="GO" id="GO:0022841">
    <property type="term" value="F:potassium ion leak channel activity"/>
    <property type="evidence" value="ECO:0007669"/>
    <property type="project" value="TreeGrafter"/>
</dbReference>
<dbReference type="GO" id="GO:0030322">
    <property type="term" value="P:stabilization of membrane potential"/>
    <property type="evidence" value="ECO:0007669"/>
    <property type="project" value="TreeGrafter"/>
</dbReference>
<feature type="compositionally biased region" description="Low complexity" evidence="9">
    <location>
        <begin position="286"/>
        <end position="312"/>
    </location>
</feature>
<comment type="caution">
    <text evidence="13">The sequence shown here is derived from an EMBL/GenBank/DDBJ whole genome shotgun (WGS) entry which is preliminary data.</text>
</comment>
<dbReference type="Proteomes" id="UP001211907">
    <property type="component" value="Unassembled WGS sequence"/>
</dbReference>
<feature type="transmembrane region" description="Helical" evidence="10">
    <location>
        <begin position="87"/>
        <end position="104"/>
    </location>
</feature>
<keyword evidence="2 8" id="KW-0813">Transport</keyword>
<comment type="similarity">
    <text evidence="8">Belongs to the two pore domain potassium channel (TC 1.A.1.8) family.</text>
</comment>
<dbReference type="Gene3D" id="1.10.287.70">
    <property type="match status" value="2"/>
</dbReference>
<feature type="transmembrane region" description="Helical" evidence="10">
    <location>
        <begin position="417"/>
        <end position="436"/>
    </location>
</feature>
<comment type="subcellular location">
    <subcellularLocation>
        <location evidence="1">Membrane</location>
        <topology evidence="1">Multi-pass membrane protein</topology>
    </subcellularLocation>
</comment>
<feature type="region of interest" description="Disordered" evidence="9">
    <location>
        <begin position="286"/>
        <end position="320"/>
    </location>
</feature>
<evidence type="ECO:0000256" key="11">
    <source>
        <dbReference type="SAM" id="SignalP"/>
    </source>
</evidence>
<feature type="transmembrane region" description="Helical" evidence="10">
    <location>
        <begin position="116"/>
        <end position="135"/>
    </location>
</feature>
<evidence type="ECO:0000256" key="7">
    <source>
        <dbReference type="ARBA" id="ARBA00023303"/>
    </source>
</evidence>
<dbReference type="AlphaFoldDB" id="A0AAD5XHB6"/>
<feature type="compositionally biased region" description="Low complexity" evidence="9">
    <location>
        <begin position="587"/>
        <end position="598"/>
    </location>
</feature>
<evidence type="ECO:0000256" key="4">
    <source>
        <dbReference type="ARBA" id="ARBA00022989"/>
    </source>
</evidence>
<keyword evidence="6 10" id="KW-0472">Membrane</keyword>
<evidence type="ECO:0000313" key="14">
    <source>
        <dbReference type="Proteomes" id="UP001211907"/>
    </source>
</evidence>
<feature type="transmembrane region" description="Helical" evidence="10">
    <location>
        <begin position="216"/>
        <end position="236"/>
    </location>
</feature>
<feature type="signal peptide" evidence="11">
    <location>
        <begin position="1"/>
        <end position="27"/>
    </location>
</feature>
<feature type="transmembrane region" description="Helical" evidence="10">
    <location>
        <begin position="162"/>
        <end position="183"/>
    </location>
</feature>
<accession>A0AAD5XHB6</accession>
<evidence type="ECO:0000256" key="3">
    <source>
        <dbReference type="ARBA" id="ARBA00022692"/>
    </source>
</evidence>
<evidence type="ECO:0000256" key="10">
    <source>
        <dbReference type="SAM" id="Phobius"/>
    </source>
</evidence>
<evidence type="ECO:0000256" key="2">
    <source>
        <dbReference type="ARBA" id="ARBA00022448"/>
    </source>
</evidence>
<evidence type="ECO:0000256" key="5">
    <source>
        <dbReference type="ARBA" id="ARBA00023065"/>
    </source>
</evidence>
<evidence type="ECO:0000256" key="6">
    <source>
        <dbReference type="ARBA" id="ARBA00023136"/>
    </source>
</evidence>
<evidence type="ECO:0000259" key="12">
    <source>
        <dbReference type="Pfam" id="PF07885"/>
    </source>
</evidence>
<keyword evidence="7 8" id="KW-0407">Ion channel</keyword>
<dbReference type="GO" id="GO:0015271">
    <property type="term" value="F:outward rectifier potassium channel activity"/>
    <property type="evidence" value="ECO:0007669"/>
    <property type="project" value="TreeGrafter"/>
</dbReference>
<name>A0AAD5XHB6_9FUNG</name>
<feature type="transmembrane region" description="Helical" evidence="10">
    <location>
        <begin position="386"/>
        <end position="405"/>
    </location>
</feature>
<organism evidence="13 14">
    <name type="scientific">Physocladia obscura</name>
    <dbReference type="NCBI Taxonomy" id="109957"/>
    <lineage>
        <taxon>Eukaryota</taxon>
        <taxon>Fungi</taxon>
        <taxon>Fungi incertae sedis</taxon>
        <taxon>Chytridiomycota</taxon>
        <taxon>Chytridiomycota incertae sedis</taxon>
        <taxon>Chytridiomycetes</taxon>
        <taxon>Chytridiales</taxon>
        <taxon>Chytriomycetaceae</taxon>
        <taxon>Physocladia</taxon>
    </lineage>
</organism>
<dbReference type="InterPro" id="IPR013099">
    <property type="entry name" value="K_chnl_dom"/>
</dbReference>
<gene>
    <name evidence="13" type="primary">TOK1_2</name>
    <name evidence="13" type="ORF">HK100_007236</name>
</gene>
<evidence type="ECO:0000256" key="9">
    <source>
        <dbReference type="SAM" id="MobiDB-lite"/>
    </source>
</evidence>
<keyword evidence="5 8" id="KW-0406">Ion transport</keyword>
<dbReference type="Pfam" id="PF07885">
    <property type="entry name" value="Ion_trans_2"/>
    <property type="match status" value="2"/>
</dbReference>
<feature type="domain" description="Potassium channel" evidence="12">
    <location>
        <begin position="170"/>
        <end position="238"/>
    </location>
</feature>
<keyword evidence="14" id="KW-1185">Reference proteome</keyword>